<organism evidence="1 2">
    <name type="scientific">Paraflavitalea soli</name>
    <dbReference type="NCBI Taxonomy" id="2315862"/>
    <lineage>
        <taxon>Bacteria</taxon>
        <taxon>Pseudomonadati</taxon>
        <taxon>Bacteroidota</taxon>
        <taxon>Chitinophagia</taxon>
        <taxon>Chitinophagales</taxon>
        <taxon>Chitinophagaceae</taxon>
        <taxon>Paraflavitalea</taxon>
    </lineage>
</organism>
<accession>A0A3B7MV89</accession>
<dbReference type="InterPro" id="IPR032676">
    <property type="entry name" value="YkuD_2"/>
</dbReference>
<dbReference type="KEGG" id="pseg:D3H65_25605"/>
<proteinExistence type="predicted"/>
<dbReference type="PANTHER" id="PTHR38477">
    <property type="entry name" value="HYPOTHETICAL EXPORTED PROTEIN"/>
    <property type="match status" value="1"/>
</dbReference>
<dbReference type="Proteomes" id="UP000263900">
    <property type="component" value="Chromosome"/>
</dbReference>
<dbReference type="RefSeq" id="WP_119053025.1">
    <property type="nucleotide sequence ID" value="NZ_CP032157.1"/>
</dbReference>
<sequence length="213" mass="23645">MKRFLLVALATILLFVLASAAWYYSKMKPVYKTVNRDVAATLHKKLLLKLSSRAAQARAYAIRNKCNADVCFLIDMSIESGKNRLFVYDLKKDAITSGGLVTHGRCNEEWLNGRRYGNEVGCGCTSLGRYKVGASYKGRFGLAYKLHGQDSTNSNAFKRFVVLHSHECVPAAEVDPYPICQSDGCPTVAPDFLKKLAATIDGSPRPILLWIFN</sequence>
<keyword evidence="2" id="KW-1185">Reference proteome</keyword>
<name>A0A3B7MV89_9BACT</name>
<dbReference type="Pfam" id="PF13645">
    <property type="entry name" value="YkuD_2"/>
    <property type="match status" value="1"/>
</dbReference>
<evidence type="ECO:0000313" key="1">
    <source>
        <dbReference type="EMBL" id="AXY77149.1"/>
    </source>
</evidence>
<dbReference type="AlphaFoldDB" id="A0A3B7MV89"/>
<gene>
    <name evidence="1" type="ORF">D3H65_25605</name>
</gene>
<protein>
    <submittedName>
        <fullName evidence="1">Peptidase</fullName>
    </submittedName>
</protein>
<dbReference type="OrthoDB" id="1247236at2"/>
<dbReference type="PANTHER" id="PTHR38477:SF1">
    <property type="entry name" value="MUREIN L,D-TRANSPEPTIDASE CATALYTIC DOMAIN FAMILY PROTEIN"/>
    <property type="match status" value="1"/>
</dbReference>
<evidence type="ECO:0000313" key="2">
    <source>
        <dbReference type="Proteomes" id="UP000263900"/>
    </source>
</evidence>
<dbReference type="EMBL" id="CP032157">
    <property type="protein sequence ID" value="AXY77149.1"/>
    <property type="molecule type" value="Genomic_DNA"/>
</dbReference>
<reference evidence="1 2" key="1">
    <citation type="submission" date="2018-09" db="EMBL/GenBank/DDBJ databases">
        <title>Genome sequencing of strain 6GH32-13.</title>
        <authorList>
            <person name="Weon H.-Y."/>
            <person name="Heo J."/>
            <person name="Kwon S.-W."/>
        </authorList>
    </citation>
    <scope>NUCLEOTIDE SEQUENCE [LARGE SCALE GENOMIC DNA]</scope>
    <source>
        <strain evidence="1 2">5GH32-13</strain>
    </source>
</reference>